<dbReference type="PROSITE" id="PS50893">
    <property type="entry name" value="ABC_TRANSPORTER_2"/>
    <property type="match status" value="2"/>
</dbReference>
<dbReference type="CDD" id="cd03216">
    <property type="entry name" value="ABC_Carb_Monos_I"/>
    <property type="match status" value="1"/>
</dbReference>
<keyword evidence="6 8" id="KW-0067">ATP-binding</keyword>
<keyword evidence="1" id="KW-0813">Transport</keyword>
<dbReference type="SUPFAM" id="SSF52540">
    <property type="entry name" value="P-loop containing nucleoside triphosphate hydrolases"/>
    <property type="match status" value="2"/>
</dbReference>
<dbReference type="RefSeq" id="WP_310374645.1">
    <property type="nucleotide sequence ID" value="NZ_JAVDXT010000003.1"/>
</dbReference>
<keyword evidence="5" id="KW-0547">Nucleotide-binding</keyword>
<dbReference type="PROSITE" id="PS00211">
    <property type="entry name" value="ABC_TRANSPORTER_1"/>
    <property type="match status" value="2"/>
</dbReference>
<dbReference type="GO" id="GO:0005524">
    <property type="term" value="F:ATP binding"/>
    <property type="evidence" value="ECO:0007669"/>
    <property type="project" value="UniProtKB-KW"/>
</dbReference>
<feature type="domain" description="ABC transporter" evidence="7">
    <location>
        <begin position="267"/>
        <end position="514"/>
    </location>
</feature>
<comment type="caution">
    <text evidence="8">The sequence shown here is derived from an EMBL/GenBank/DDBJ whole genome shotgun (WGS) entry which is preliminary data.</text>
</comment>
<dbReference type="InterPro" id="IPR050107">
    <property type="entry name" value="ABC_carbohydrate_import_ATPase"/>
</dbReference>
<dbReference type="InterPro" id="IPR017871">
    <property type="entry name" value="ABC_transporter-like_CS"/>
</dbReference>
<evidence type="ECO:0000259" key="7">
    <source>
        <dbReference type="PROSITE" id="PS50893"/>
    </source>
</evidence>
<dbReference type="InterPro" id="IPR003439">
    <property type="entry name" value="ABC_transporter-like_ATP-bd"/>
</dbReference>
<feature type="domain" description="ABC transporter" evidence="7">
    <location>
        <begin position="14"/>
        <end position="249"/>
    </location>
</feature>
<organism evidence="8 9">
    <name type="scientific">Rhodoferax ferrireducens</name>
    <dbReference type="NCBI Taxonomy" id="192843"/>
    <lineage>
        <taxon>Bacteria</taxon>
        <taxon>Pseudomonadati</taxon>
        <taxon>Pseudomonadota</taxon>
        <taxon>Betaproteobacteria</taxon>
        <taxon>Burkholderiales</taxon>
        <taxon>Comamonadaceae</taxon>
        <taxon>Rhodoferax</taxon>
    </lineage>
</organism>
<evidence type="ECO:0000256" key="4">
    <source>
        <dbReference type="ARBA" id="ARBA00022737"/>
    </source>
</evidence>
<keyword evidence="4" id="KW-0677">Repeat</keyword>
<evidence type="ECO:0000256" key="5">
    <source>
        <dbReference type="ARBA" id="ARBA00022741"/>
    </source>
</evidence>
<dbReference type="SMART" id="SM00382">
    <property type="entry name" value="AAA"/>
    <property type="match status" value="2"/>
</dbReference>
<dbReference type="PANTHER" id="PTHR43790">
    <property type="entry name" value="CARBOHYDRATE TRANSPORT ATP-BINDING PROTEIN MG119-RELATED"/>
    <property type="match status" value="1"/>
</dbReference>
<evidence type="ECO:0000256" key="6">
    <source>
        <dbReference type="ARBA" id="ARBA00022840"/>
    </source>
</evidence>
<gene>
    <name evidence="8" type="ORF">J2X19_003157</name>
</gene>
<dbReference type="Proteomes" id="UP001180487">
    <property type="component" value="Unassembled WGS sequence"/>
</dbReference>
<sequence>MKTQNSSATDATAVHMVGISKRFGAVQANDQVDLRVRAGTVHGIVGENGAGKSTLMSVLYGFYSADSGSIAVFGQPARIRNAFDAIALGIGMVHQHFMLVDSLTALENVMLGAEPHVLLHKAESLVRSALGALMQSTGLHVALDSTVEQLSVGDRQRLEILKALYRGAKILILDEPTAVLTPQETEQLFEVLARLRSQGTTILLITHKLKEVMRLCDQVTVMRSGRVVHECAIAQASVEILAEAMVGRKVNMGRQGDAAPRLGAVLLQARGVAVRDALQVTRLVDFNLRLRAGEIVGIAGVAGNGQSELLEVLAGLRTPSAGTLELGGSSFTAEHWLDPSLARNLGLAHVPEDRHARAMVMGFASWESAVLGYEGLPVYSRWGWMRHGAMRAATAAMMERFDVRPRDPSLMSSKFSGGNQQKLVLARELGQAPKVLLVGQPTRGVDIGAIEFIYTQLRALRDAGCAVLVVSSELDEILALADRVLVLNQGHVTGELPIADCGEARLGLLMVETKEPEGSPV</sequence>
<dbReference type="Gene3D" id="3.40.50.300">
    <property type="entry name" value="P-loop containing nucleotide triphosphate hydrolases"/>
    <property type="match status" value="2"/>
</dbReference>
<evidence type="ECO:0000256" key="1">
    <source>
        <dbReference type="ARBA" id="ARBA00022448"/>
    </source>
</evidence>
<evidence type="ECO:0000313" key="9">
    <source>
        <dbReference type="Proteomes" id="UP001180487"/>
    </source>
</evidence>
<dbReference type="PANTHER" id="PTHR43790:SF9">
    <property type="entry name" value="GALACTOFURANOSE TRANSPORTER ATP-BINDING PROTEIN YTFR"/>
    <property type="match status" value="1"/>
</dbReference>
<protein>
    <submittedName>
        <fullName evidence="8">Simple sugar transport system ATP-binding protein</fullName>
    </submittedName>
</protein>
<dbReference type="CDD" id="cd03215">
    <property type="entry name" value="ABC_Carb_Monos_II"/>
    <property type="match status" value="1"/>
</dbReference>
<proteinExistence type="predicted"/>
<dbReference type="Pfam" id="PF00005">
    <property type="entry name" value="ABC_tran"/>
    <property type="match status" value="2"/>
</dbReference>
<name>A0ABU2CAV3_9BURK</name>
<evidence type="ECO:0000256" key="2">
    <source>
        <dbReference type="ARBA" id="ARBA00022475"/>
    </source>
</evidence>
<evidence type="ECO:0000313" key="8">
    <source>
        <dbReference type="EMBL" id="MDR7378463.1"/>
    </source>
</evidence>
<keyword evidence="2" id="KW-0472">Membrane</keyword>
<reference evidence="8 9" key="1">
    <citation type="submission" date="2023-07" db="EMBL/GenBank/DDBJ databases">
        <title>Sorghum-associated microbial communities from plants grown in Nebraska, USA.</title>
        <authorList>
            <person name="Schachtman D."/>
        </authorList>
    </citation>
    <scope>NUCLEOTIDE SEQUENCE [LARGE SCALE GENOMIC DNA]</scope>
    <source>
        <strain evidence="8 9">BE313</strain>
    </source>
</reference>
<keyword evidence="9" id="KW-1185">Reference proteome</keyword>
<accession>A0ABU2CAV3</accession>
<keyword evidence="2" id="KW-1003">Cell membrane</keyword>
<dbReference type="InterPro" id="IPR003593">
    <property type="entry name" value="AAA+_ATPase"/>
</dbReference>
<dbReference type="EMBL" id="JAVDXT010000003">
    <property type="protein sequence ID" value="MDR7378463.1"/>
    <property type="molecule type" value="Genomic_DNA"/>
</dbReference>
<dbReference type="InterPro" id="IPR027417">
    <property type="entry name" value="P-loop_NTPase"/>
</dbReference>
<keyword evidence="3 8" id="KW-0762">Sugar transport</keyword>
<evidence type="ECO:0000256" key="3">
    <source>
        <dbReference type="ARBA" id="ARBA00022597"/>
    </source>
</evidence>